<sequence length="123" mass="14445">MEWSNELVLEFLDLYEQEPCIWNPKHSQYKIRNSVHDSWENISINLSVPYSISDLKKKKDSLMATFRKLINKVKASKKMGSGLDDIYKPDWFAYKAMAKFLHSVNQPNTTKSSELNVFRLNNK</sequence>
<dbReference type="OMA" id="EDNEHAD"/>
<feature type="domain" description="MADF" evidence="1">
    <location>
        <begin position="10"/>
        <end position="106"/>
    </location>
</feature>
<organism evidence="2 3">
    <name type="scientific">Acyrthosiphon pisum</name>
    <name type="common">Pea aphid</name>
    <dbReference type="NCBI Taxonomy" id="7029"/>
    <lineage>
        <taxon>Eukaryota</taxon>
        <taxon>Metazoa</taxon>
        <taxon>Ecdysozoa</taxon>
        <taxon>Arthropoda</taxon>
        <taxon>Hexapoda</taxon>
        <taxon>Insecta</taxon>
        <taxon>Pterygota</taxon>
        <taxon>Neoptera</taxon>
        <taxon>Paraneoptera</taxon>
        <taxon>Hemiptera</taxon>
        <taxon>Sternorrhyncha</taxon>
        <taxon>Aphidomorpha</taxon>
        <taxon>Aphidoidea</taxon>
        <taxon>Aphididae</taxon>
        <taxon>Macrosiphini</taxon>
        <taxon>Acyrthosiphon</taxon>
    </lineage>
</organism>
<dbReference type="KEGG" id="api:103309476"/>
<dbReference type="InterPro" id="IPR006578">
    <property type="entry name" value="MADF-dom"/>
</dbReference>
<dbReference type="AlphaFoldDB" id="A0A8R2F8A9"/>
<accession>A0A8R2F8A9</accession>
<evidence type="ECO:0000313" key="2">
    <source>
        <dbReference type="EnsemblMetazoa" id="XP_008183212.1"/>
    </source>
</evidence>
<keyword evidence="3" id="KW-1185">Reference proteome</keyword>
<dbReference type="Pfam" id="PF10545">
    <property type="entry name" value="MADF_DNA_bdg"/>
    <property type="match status" value="1"/>
</dbReference>
<dbReference type="PANTHER" id="PTHR21505">
    <property type="entry name" value="MADF DOMAIN-CONTAINING PROTEIN-RELATED"/>
    <property type="match status" value="1"/>
</dbReference>
<evidence type="ECO:0000313" key="3">
    <source>
        <dbReference type="Proteomes" id="UP000007819"/>
    </source>
</evidence>
<dbReference type="OrthoDB" id="6628055at2759"/>
<reference evidence="3" key="1">
    <citation type="submission" date="2010-06" db="EMBL/GenBank/DDBJ databases">
        <authorList>
            <person name="Jiang H."/>
            <person name="Abraham K."/>
            <person name="Ali S."/>
            <person name="Alsbrooks S.L."/>
            <person name="Anim B.N."/>
            <person name="Anosike U.S."/>
            <person name="Attaway T."/>
            <person name="Bandaranaike D.P."/>
            <person name="Battles P.K."/>
            <person name="Bell S.N."/>
            <person name="Bell A.V."/>
            <person name="Beltran B."/>
            <person name="Bickham C."/>
            <person name="Bustamante Y."/>
            <person name="Caleb T."/>
            <person name="Canada A."/>
            <person name="Cardenas V."/>
            <person name="Carter K."/>
            <person name="Chacko J."/>
            <person name="Chandrabose M.N."/>
            <person name="Chavez D."/>
            <person name="Chavez A."/>
            <person name="Chen L."/>
            <person name="Chu H.-S."/>
            <person name="Claassen K.J."/>
            <person name="Cockrell R."/>
            <person name="Collins M."/>
            <person name="Cooper J.A."/>
            <person name="Cree A."/>
            <person name="Curry S.M."/>
            <person name="Da Y."/>
            <person name="Dao M.D."/>
            <person name="Das B."/>
            <person name="Davila M.-L."/>
            <person name="Davy-Carroll L."/>
            <person name="Denson S."/>
            <person name="Dinh H."/>
            <person name="Ebong V.E."/>
            <person name="Edwards J.R."/>
            <person name="Egan A."/>
            <person name="El-Daye J."/>
            <person name="Escobedo L."/>
            <person name="Fernandez S."/>
            <person name="Fernando P.R."/>
            <person name="Flagg N."/>
            <person name="Forbes L.D."/>
            <person name="Fowler R.G."/>
            <person name="Fu Q."/>
            <person name="Gabisi R.A."/>
            <person name="Ganer J."/>
            <person name="Garbino Pronczuk A."/>
            <person name="Garcia R.M."/>
            <person name="Garner T."/>
            <person name="Garrett T.E."/>
            <person name="Gonzalez D.A."/>
            <person name="Hamid H."/>
            <person name="Hawkins E.S."/>
            <person name="Hirani K."/>
            <person name="Hogues M.E."/>
            <person name="Hollins B."/>
            <person name="Hsiao C.-H."/>
            <person name="Jabil R."/>
            <person name="James M.L."/>
            <person name="Jhangiani S.N."/>
            <person name="Johnson B."/>
            <person name="Johnson Q."/>
            <person name="Joshi V."/>
            <person name="Kalu J.B."/>
            <person name="Kam C."/>
            <person name="Kashfia A."/>
            <person name="Keebler J."/>
            <person name="Kisamo H."/>
            <person name="Kovar C.L."/>
            <person name="Lago L.A."/>
            <person name="Lai C.-Y."/>
            <person name="Laidlaw J."/>
            <person name="Lara F."/>
            <person name="Le T.-K."/>
            <person name="Lee S.L."/>
            <person name="Legall F.H."/>
            <person name="Lemon S.J."/>
            <person name="Lewis L.R."/>
            <person name="Li B."/>
            <person name="Liu Y."/>
            <person name="Liu Y.-S."/>
            <person name="Lopez J."/>
            <person name="Lozado R.J."/>
            <person name="Lu J."/>
            <person name="Madu R.C."/>
            <person name="Maheshwari M."/>
            <person name="Maheshwari R."/>
            <person name="Malloy K."/>
            <person name="Martinez E."/>
            <person name="Mathew T."/>
            <person name="Mercado I.C."/>
            <person name="Mercado C."/>
            <person name="Meyer B."/>
            <person name="Montgomery K."/>
            <person name="Morgan M.B."/>
            <person name="Munidasa M."/>
            <person name="Nazareth L.V."/>
            <person name="Nelson J."/>
            <person name="Ng B.M."/>
            <person name="Nguyen N.B."/>
            <person name="Nguyen P.Q."/>
            <person name="Nguyen T."/>
            <person name="Obregon M."/>
            <person name="Okwuonu G.O."/>
            <person name="Onwere C.G."/>
            <person name="Orozco G."/>
            <person name="Parra A."/>
            <person name="Patel S."/>
            <person name="Patil S."/>
            <person name="Perez A."/>
            <person name="Perez Y."/>
            <person name="Pham C."/>
            <person name="Primus E.L."/>
            <person name="Pu L.-L."/>
            <person name="Puazo M."/>
            <person name="Qin X."/>
            <person name="Quiroz J.B."/>
            <person name="Reese J."/>
            <person name="Richards S."/>
            <person name="Rives C.M."/>
            <person name="Robberts R."/>
            <person name="Ruiz S.J."/>
            <person name="Ruiz M.J."/>
            <person name="Santibanez J."/>
            <person name="Schneider B.W."/>
            <person name="Sisson I."/>
            <person name="Smith M."/>
            <person name="Sodergren E."/>
            <person name="Song X.-Z."/>
            <person name="Song B.B."/>
            <person name="Summersgill H."/>
            <person name="Thelus R."/>
            <person name="Thornton R.D."/>
            <person name="Trejos Z.Y."/>
            <person name="Usmani K."/>
            <person name="Vattathil S."/>
            <person name="Villasana D."/>
            <person name="Walker D.L."/>
            <person name="Wang S."/>
            <person name="Wang K."/>
            <person name="White C.S."/>
            <person name="Williams A.C."/>
            <person name="Williamson J."/>
            <person name="Wilson K."/>
            <person name="Woghiren I.O."/>
            <person name="Woodworth J.R."/>
            <person name="Worley K.C."/>
            <person name="Wright R.A."/>
            <person name="Wu W."/>
            <person name="Young L."/>
            <person name="Zhang L."/>
            <person name="Zhang J."/>
            <person name="Zhu Y."/>
            <person name="Muzny D.M."/>
            <person name="Weinstock G."/>
            <person name="Gibbs R.A."/>
        </authorList>
    </citation>
    <scope>NUCLEOTIDE SEQUENCE [LARGE SCALE GENOMIC DNA]</scope>
    <source>
        <strain evidence="3">LSR1</strain>
    </source>
</reference>
<evidence type="ECO:0000259" key="1">
    <source>
        <dbReference type="PROSITE" id="PS51029"/>
    </source>
</evidence>
<dbReference type="RefSeq" id="XP_008183212.1">
    <property type="nucleotide sequence ID" value="XM_008184990.1"/>
</dbReference>
<protein>
    <recommendedName>
        <fullName evidence="1">MADF domain-containing protein</fullName>
    </recommendedName>
</protein>
<dbReference type="SMART" id="SM00595">
    <property type="entry name" value="MADF"/>
    <property type="match status" value="1"/>
</dbReference>
<dbReference type="Proteomes" id="UP000007819">
    <property type="component" value="Chromosome X"/>
</dbReference>
<name>A0A8R2F8A9_ACYPI</name>
<proteinExistence type="predicted"/>
<dbReference type="PANTHER" id="PTHR21505:SF12">
    <property type="entry name" value="MADF DOMAIN-CONTAINING PROTEIN-RELATED"/>
    <property type="match status" value="1"/>
</dbReference>
<dbReference type="PROSITE" id="PS51029">
    <property type="entry name" value="MADF"/>
    <property type="match status" value="1"/>
</dbReference>
<dbReference type="EnsemblMetazoa" id="XM_008184990.1">
    <property type="protein sequence ID" value="XP_008183212.1"/>
    <property type="gene ID" value="LOC103309476"/>
</dbReference>
<reference evidence="2" key="2">
    <citation type="submission" date="2022-06" db="UniProtKB">
        <authorList>
            <consortium name="EnsemblMetazoa"/>
        </authorList>
    </citation>
    <scope>IDENTIFICATION</scope>
</reference>
<dbReference type="GeneID" id="103309476"/>